<evidence type="ECO:0000256" key="7">
    <source>
        <dbReference type="ARBA" id="ARBA00023014"/>
    </source>
</evidence>
<evidence type="ECO:0000256" key="4">
    <source>
        <dbReference type="ARBA" id="ARBA00022827"/>
    </source>
</evidence>
<evidence type="ECO:0000313" key="12">
    <source>
        <dbReference type="Proteomes" id="UP000616114"/>
    </source>
</evidence>
<dbReference type="GO" id="GO:0046872">
    <property type="term" value="F:metal ion binding"/>
    <property type="evidence" value="ECO:0007669"/>
    <property type="project" value="UniProtKB-KW"/>
</dbReference>
<dbReference type="Pfam" id="PF02754">
    <property type="entry name" value="CCG"/>
    <property type="match status" value="1"/>
</dbReference>
<dbReference type="PROSITE" id="PS00198">
    <property type="entry name" value="4FE4S_FER_1"/>
    <property type="match status" value="1"/>
</dbReference>
<dbReference type="SUPFAM" id="SSF56176">
    <property type="entry name" value="FAD-binding/transporter-associated domain-like"/>
    <property type="match status" value="1"/>
</dbReference>
<feature type="domain" description="4Fe-4S ferredoxin-type" evidence="9">
    <location>
        <begin position="615"/>
        <end position="646"/>
    </location>
</feature>
<dbReference type="InterPro" id="IPR006094">
    <property type="entry name" value="Oxid_FAD_bind_N"/>
</dbReference>
<feature type="region of interest" description="Disordered" evidence="8">
    <location>
        <begin position="876"/>
        <end position="918"/>
    </location>
</feature>
<feature type="domain" description="FAD-binding PCMH-type" evidence="10">
    <location>
        <begin position="47"/>
        <end position="264"/>
    </location>
</feature>
<dbReference type="PANTHER" id="PTHR11748">
    <property type="entry name" value="D-LACTATE DEHYDROGENASE"/>
    <property type="match status" value="1"/>
</dbReference>
<dbReference type="GO" id="GO:0008168">
    <property type="term" value="F:methyltransferase activity"/>
    <property type="evidence" value="ECO:0007669"/>
    <property type="project" value="UniProtKB-KW"/>
</dbReference>
<keyword evidence="3" id="KW-0479">Metal-binding</keyword>
<dbReference type="PROSITE" id="PS51387">
    <property type="entry name" value="FAD_PCMH"/>
    <property type="match status" value="1"/>
</dbReference>
<keyword evidence="7" id="KW-0411">Iron-sulfur</keyword>
<evidence type="ECO:0000256" key="6">
    <source>
        <dbReference type="ARBA" id="ARBA00023004"/>
    </source>
</evidence>
<dbReference type="InterPro" id="IPR016166">
    <property type="entry name" value="FAD-bd_PCMH"/>
</dbReference>
<dbReference type="PROSITE" id="PS51379">
    <property type="entry name" value="4FE4S_FER_2"/>
    <property type="match status" value="1"/>
</dbReference>
<evidence type="ECO:0000256" key="8">
    <source>
        <dbReference type="SAM" id="MobiDB-lite"/>
    </source>
</evidence>
<reference evidence="11" key="2">
    <citation type="submission" date="2020-09" db="EMBL/GenBank/DDBJ databases">
        <authorList>
            <person name="Sun Q."/>
            <person name="Zhou Y."/>
        </authorList>
    </citation>
    <scope>NUCLEOTIDE SEQUENCE</scope>
    <source>
        <strain evidence="11">CGMCC 1.12785</strain>
    </source>
</reference>
<keyword evidence="5" id="KW-0560">Oxidoreductase</keyword>
<dbReference type="SUPFAM" id="SSF46548">
    <property type="entry name" value="alpha-helical ferredoxin"/>
    <property type="match status" value="1"/>
</dbReference>
<gene>
    <name evidence="11" type="ORF">GCM10011333_26500</name>
</gene>
<dbReference type="InterPro" id="IPR017896">
    <property type="entry name" value="4Fe4S_Fe-S-bd"/>
</dbReference>
<evidence type="ECO:0000256" key="2">
    <source>
        <dbReference type="ARBA" id="ARBA00022630"/>
    </source>
</evidence>
<keyword evidence="2" id="KW-0285">Flavoprotein</keyword>
<dbReference type="Pfam" id="PF01565">
    <property type="entry name" value="FAD_binding_4"/>
    <property type="match status" value="1"/>
</dbReference>
<dbReference type="Gene3D" id="3.30.465.10">
    <property type="match status" value="1"/>
</dbReference>
<dbReference type="InterPro" id="IPR016171">
    <property type="entry name" value="Vanillyl_alc_oxidase_C-sub2"/>
</dbReference>
<evidence type="ECO:0000313" key="11">
    <source>
        <dbReference type="EMBL" id="GGA22144.1"/>
    </source>
</evidence>
<dbReference type="GO" id="GO:0051536">
    <property type="term" value="F:iron-sulfur cluster binding"/>
    <property type="evidence" value="ECO:0007669"/>
    <property type="project" value="UniProtKB-KW"/>
</dbReference>
<evidence type="ECO:0000259" key="9">
    <source>
        <dbReference type="PROSITE" id="PS51379"/>
    </source>
</evidence>
<dbReference type="GO" id="GO:1903457">
    <property type="term" value="P:lactate catabolic process"/>
    <property type="evidence" value="ECO:0007669"/>
    <property type="project" value="TreeGrafter"/>
</dbReference>
<dbReference type="InterPro" id="IPR017900">
    <property type="entry name" value="4Fe4S_Fe_S_CS"/>
</dbReference>
<dbReference type="Pfam" id="PF02913">
    <property type="entry name" value="FAD-oxidase_C"/>
    <property type="match status" value="1"/>
</dbReference>
<dbReference type="Gene3D" id="1.10.1060.10">
    <property type="entry name" value="Alpha-helical ferredoxin"/>
    <property type="match status" value="1"/>
</dbReference>
<dbReference type="GO" id="GO:0032259">
    <property type="term" value="P:methylation"/>
    <property type="evidence" value="ECO:0007669"/>
    <property type="project" value="UniProtKB-KW"/>
</dbReference>
<dbReference type="InterPro" id="IPR004017">
    <property type="entry name" value="Cys_rich_dom"/>
</dbReference>
<dbReference type="GO" id="GO:0071949">
    <property type="term" value="F:FAD binding"/>
    <property type="evidence" value="ECO:0007669"/>
    <property type="project" value="InterPro"/>
</dbReference>
<dbReference type="Gene3D" id="1.10.45.10">
    <property type="entry name" value="Vanillyl-alcohol Oxidase, Chain A, domain 4"/>
    <property type="match status" value="1"/>
</dbReference>
<organism evidence="11 12">
    <name type="scientific">Sediminivirga luteola</name>
    <dbReference type="NCBI Taxonomy" id="1774748"/>
    <lineage>
        <taxon>Bacteria</taxon>
        <taxon>Bacillati</taxon>
        <taxon>Actinomycetota</taxon>
        <taxon>Actinomycetes</taxon>
        <taxon>Micrococcales</taxon>
        <taxon>Brevibacteriaceae</taxon>
        <taxon>Sediminivirga</taxon>
    </lineage>
</organism>
<dbReference type="Gene3D" id="3.30.70.2740">
    <property type="match status" value="1"/>
</dbReference>
<dbReference type="InterPro" id="IPR036318">
    <property type="entry name" value="FAD-bd_PCMH-like_sf"/>
</dbReference>
<dbReference type="RefSeq" id="WP_188551372.1">
    <property type="nucleotide sequence ID" value="NZ_BMFY01000012.1"/>
</dbReference>
<dbReference type="InterPro" id="IPR004113">
    <property type="entry name" value="FAD-bd_oxidored_4_C"/>
</dbReference>
<keyword evidence="4" id="KW-0274">FAD</keyword>
<accession>A0A8J2TZX1</accession>
<comment type="caution">
    <text evidence="11">The sequence shown here is derived from an EMBL/GenBank/DDBJ whole genome shotgun (WGS) entry which is preliminary data.</text>
</comment>
<keyword evidence="6" id="KW-0408">Iron</keyword>
<protein>
    <submittedName>
        <fullName evidence="11">Dimethylmenaquinone methyltransferase</fullName>
    </submittedName>
</protein>
<dbReference type="GO" id="GO:0004458">
    <property type="term" value="F:D-lactate dehydrogenase (cytochrome) activity"/>
    <property type="evidence" value="ECO:0007669"/>
    <property type="project" value="TreeGrafter"/>
</dbReference>
<dbReference type="InterPro" id="IPR016169">
    <property type="entry name" value="FAD-bd_PCMH_sub2"/>
</dbReference>
<sequence>MTVTETAQVPGTAQASARIRALRERLGPLLRQDLTTRGAYVSDASLYRRLPAAVLEPRDAGDIRAGLELAQLHGWSVVARGGGTSVAGNAIGEGLVIDTSRHLDRILQIDPQARLARVQPGVVCDQLRAAAAPHGLTYGPDPSTHSRCTIGGMVANNACGSHSVAWGTSASNLISVTLMLADGREVTLRAGGTGDETLDAGLRQLREENLALLRLELGRFPRQVSGYGLHYLLPEHHFDTAKAVAGSEGTLGVITELTVSLVERPLATALAVLAFPTVFDAAAAAPALRRPGVATIEGMGGDLLDALRSQPGNEDAGADLPGLGALGTAMGRPADEEGTGGWLYCETTGATPEEAKDLARRLVADTPQAAESVVVTDPARVRALWRIREASAGIVTRLPDGGEAWPGWEDSAVPPEHLADYLRDLYALMAQHGLRGIPFGHFGEGCVHLRLSFTPGTQEGVAVFRAFLQDAAALVHRHGGSLSGEHGDGRARSELLATMYSPEAREAFRRFKAVFDPGNVFNPGVLVDPEPLDERLRPGPGQRTFELRPVHALSRDGGSLVNAVNRCVGVGACRSMEGAMCPSFHVTRDEVHSTRGRARLLSEMLRGESIPDGFRSAEVKDALDLCLSCKACASECPVNVDMATYKAEFLHRHYEGRVRPLAHYSMGWLPAATRLLHKVPGAAAAVNAAMRVPGIEWLTKTAAGVDRSRRMISFAPRSLQELFLRRRTGGRGRAAPDAARAAAAAADARPAVVLWPDSFTNHLDTGPGQAAIEVLEALGYRVEMPAGAVCCGLTWHSTGQLGMVKRVLAATLDVMEPYLAAGLPVIGLEPSCHAMLAHEAAELLPDDPRAARLQELVAPFATVVARHLPGSDLRLDGMAPPVNATVPPSANARPGEDGAPVSRNETPTRGDVAPGDRSAAQWPFGRLDIRAVGQVHCHERSVGDHDPASEVLKAIGVDERTIETGCCGLAGNWGFEPGHAELSLQLGERELFPAIRKRGAGDLILADGFSCRTQVRQGTGADALHLAEVLRRALLR</sequence>
<dbReference type="GO" id="GO:0008720">
    <property type="term" value="F:D-lactate dehydrogenase (NAD+) activity"/>
    <property type="evidence" value="ECO:0007669"/>
    <property type="project" value="TreeGrafter"/>
</dbReference>
<dbReference type="InterPro" id="IPR016164">
    <property type="entry name" value="FAD-linked_Oxase-like_C"/>
</dbReference>
<keyword evidence="11" id="KW-0808">Transferase</keyword>
<dbReference type="PANTHER" id="PTHR11748:SF119">
    <property type="entry name" value="D-2-HYDROXYGLUTARATE DEHYDROGENASE"/>
    <property type="match status" value="1"/>
</dbReference>
<dbReference type="EMBL" id="BMFY01000012">
    <property type="protein sequence ID" value="GGA22144.1"/>
    <property type="molecule type" value="Genomic_DNA"/>
</dbReference>
<dbReference type="SUPFAM" id="SSF55103">
    <property type="entry name" value="FAD-linked oxidases, C-terminal domain"/>
    <property type="match status" value="1"/>
</dbReference>
<reference evidence="11" key="1">
    <citation type="journal article" date="2014" name="Int. J. Syst. Evol. Microbiol.">
        <title>Complete genome sequence of Corynebacterium casei LMG S-19264T (=DSM 44701T), isolated from a smear-ripened cheese.</title>
        <authorList>
            <consortium name="US DOE Joint Genome Institute (JGI-PGF)"/>
            <person name="Walter F."/>
            <person name="Albersmeier A."/>
            <person name="Kalinowski J."/>
            <person name="Ruckert C."/>
        </authorList>
    </citation>
    <scope>NUCLEOTIDE SEQUENCE</scope>
    <source>
        <strain evidence="11">CGMCC 1.12785</strain>
    </source>
</reference>
<name>A0A8J2TZX1_9MICO</name>
<dbReference type="Proteomes" id="UP000616114">
    <property type="component" value="Unassembled WGS sequence"/>
</dbReference>
<evidence type="ECO:0000256" key="3">
    <source>
        <dbReference type="ARBA" id="ARBA00022723"/>
    </source>
</evidence>
<keyword evidence="11" id="KW-0489">Methyltransferase</keyword>
<evidence type="ECO:0000256" key="1">
    <source>
        <dbReference type="ARBA" id="ARBA00001974"/>
    </source>
</evidence>
<dbReference type="AlphaFoldDB" id="A0A8J2TZX1"/>
<proteinExistence type="predicted"/>
<dbReference type="InterPro" id="IPR009051">
    <property type="entry name" value="Helical_ferredxn"/>
</dbReference>
<comment type="cofactor">
    <cofactor evidence="1">
        <name>FAD</name>
        <dbReference type="ChEBI" id="CHEBI:57692"/>
    </cofactor>
</comment>
<evidence type="ECO:0000256" key="5">
    <source>
        <dbReference type="ARBA" id="ARBA00023002"/>
    </source>
</evidence>
<evidence type="ECO:0000259" key="10">
    <source>
        <dbReference type="PROSITE" id="PS51387"/>
    </source>
</evidence>
<dbReference type="Pfam" id="PF13183">
    <property type="entry name" value="Fer4_8"/>
    <property type="match status" value="1"/>
</dbReference>
<keyword evidence="12" id="KW-1185">Reference proteome</keyword>